<accession>A0AA38P2T8</accession>
<gene>
    <name evidence="1" type="ORF">F5878DRAFT_664008</name>
</gene>
<proteinExistence type="predicted"/>
<keyword evidence="2" id="KW-1185">Reference proteome</keyword>
<comment type="caution">
    <text evidence="1">The sequence shown here is derived from an EMBL/GenBank/DDBJ whole genome shotgun (WGS) entry which is preliminary data.</text>
</comment>
<reference evidence="1" key="1">
    <citation type="submission" date="2022-08" db="EMBL/GenBank/DDBJ databases">
        <authorList>
            <consortium name="DOE Joint Genome Institute"/>
            <person name="Min B."/>
            <person name="Riley R."/>
            <person name="Sierra-Patev S."/>
            <person name="Naranjo-Ortiz M."/>
            <person name="Looney B."/>
            <person name="Konkel Z."/>
            <person name="Slot J.C."/>
            <person name="Sakamoto Y."/>
            <person name="Steenwyk J.L."/>
            <person name="Rokas A."/>
            <person name="Carro J."/>
            <person name="Camarero S."/>
            <person name="Ferreira P."/>
            <person name="Molpeceres G."/>
            <person name="Ruiz-Duenas F.J."/>
            <person name="Serrano A."/>
            <person name="Henrissat B."/>
            <person name="Drula E."/>
            <person name="Hughes K.W."/>
            <person name="Mata J.L."/>
            <person name="Ishikawa N.K."/>
            <person name="Vargas-Isla R."/>
            <person name="Ushijima S."/>
            <person name="Smith C.A."/>
            <person name="Ahrendt S."/>
            <person name="Andreopoulos W."/>
            <person name="He G."/>
            <person name="Labutti K."/>
            <person name="Lipzen A."/>
            <person name="Ng V."/>
            <person name="Sandor L."/>
            <person name="Barry K."/>
            <person name="Martinez A.T."/>
            <person name="Xiao Y."/>
            <person name="Gibbons J.G."/>
            <person name="Terashima K."/>
            <person name="Hibbett D.S."/>
            <person name="Grigoriev I.V."/>
        </authorList>
    </citation>
    <scope>NUCLEOTIDE SEQUENCE</scope>
    <source>
        <strain evidence="1">TFB9207</strain>
    </source>
</reference>
<evidence type="ECO:0000313" key="2">
    <source>
        <dbReference type="Proteomes" id="UP001163846"/>
    </source>
</evidence>
<evidence type="ECO:0000313" key="1">
    <source>
        <dbReference type="EMBL" id="KAJ3835282.1"/>
    </source>
</evidence>
<dbReference type="EMBL" id="MU806427">
    <property type="protein sequence ID" value="KAJ3835282.1"/>
    <property type="molecule type" value="Genomic_DNA"/>
</dbReference>
<organism evidence="1 2">
    <name type="scientific">Lentinula raphanica</name>
    <dbReference type="NCBI Taxonomy" id="153919"/>
    <lineage>
        <taxon>Eukaryota</taxon>
        <taxon>Fungi</taxon>
        <taxon>Dikarya</taxon>
        <taxon>Basidiomycota</taxon>
        <taxon>Agaricomycotina</taxon>
        <taxon>Agaricomycetes</taxon>
        <taxon>Agaricomycetidae</taxon>
        <taxon>Agaricales</taxon>
        <taxon>Marasmiineae</taxon>
        <taxon>Omphalotaceae</taxon>
        <taxon>Lentinula</taxon>
    </lineage>
</organism>
<protein>
    <submittedName>
        <fullName evidence="1">Uncharacterized protein</fullName>
    </submittedName>
</protein>
<dbReference type="AlphaFoldDB" id="A0AA38P2T8"/>
<dbReference type="Proteomes" id="UP001163846">
    <property type="component" value="Unassembled WGS sequence"/>
</dbReference>
<name>A0AA38P2T8_9AGAR</name>
<sequence length="175" mass="19656">MEGKKPEKRTRRLKATQRTNYAALTPVLCFGIDACFAYQKDSNEGPGIKKDLLPNIATKTSTIGYYHKLMLASLVPDAPQSAISKEALFDTFSTLEKLQSALTEHHIDITISDGKSLCSAMLQFMEKMKAVRGYYDKHQTLEQNMASNGQPSWATLRFVVFERKQSSTGKQENKI</sequence>